<feature type="chain" id="PRO_5008675344" description="Tetratricopeptide repeat protein" evidence="2">
    <location>
        <begin position="22"/>
        <end position="193"/>
    </location>
</feature>
<dbReference type="Proteomes" id="UP000190837">
    <property type="component" value="Unassembled WGS sequence"/>
</dbReference>
<feature type="signal peptide" evidence="2">
    <location>
        <begin position="1"/>
        <end position="21"/>
    </location>
</feature>
<dbReference type="PROSITE" id="PS51257">
    <property type="entry name" value="PROKAR_LIPOPROTEIN"/>
    <property type="match status" value="1"/>
</dbReference>
<dbReference type="EMBL" id="FKLO01000014">
    <property type="protein sequence ID" value="SAY55196.1"/>
    <property type="molecule type" value="Genomic_DNA"/>
</dbReference>
<dbReference type="InterPro" id="IPR019734">
    <property type="entry name" value="TPR_rpt"/>
</dbReference>
<keyword evidence="2" id="KW-0732">Signal</keyword>
<dbReference type="InterPro" id="IPR011990">
    <property type="entry name" value="TPR-like_helical_dom_sf"/>
</dbReference>
<sequence>MKRQTLTLIAFALLASGCATIDPEQYAATQRQVNDLSARLKKVEADQVALQPRLEEVGKGARMPSGVSAVITPRRGDAAPAAQSGGEGGSGFEEGLAQYRAGNLNGAIGTFEQYLNSGASGPEAAQAQYWLGDAYYMQRNYDMASRYLGAYLKAQPNGDRAQAALSRLVESLRAMGRTEDANTLASQGVSALQ</sequence>
<organism evidence="3 4">
    <name type="scientific">Cardiobacterium hominis</name>
    <dbReference type="NCBI Taxonomy" id="2718"/>
    <lineage>
        <taxon>Bacteria</taxon>
        <taxon>Pseudomonadati</taxon>
        <taxon>Pseudomonadota</taxon>
        <taxon>Gammaproteobacteria</taxon>
        <taxon>Cardiobacteriales</taxon>
        <taxon>Cardiobacteriaceae</taxon>
        <taxon>Cardiobacterium</taxon>
    </lineage>
</organism>
<proteinExistence type="predicted"/>
<name>A0A1C3HNM8_9GAMM</name>
<dbReference type="Pfam" id="PF13432">
    <property type="entry name" value="TPR_16"/>
    <property type="match status" value="1"/>
</dbReference>
<dbReference type="PROSITE" id="PS50005">
    <property type="entry name" value="TPR"/>
    <property type="match status" value="1"/>
</dbReference>
<accession>A0A1C3HNM8</accession>
<protein>
    <recommendedName>
        <fullName evidence="5">Tetratricopeptide repeat protein</fullName>
    </recommendedName>
</protein>
<evidence type="ECO:0000256" key="2">
    <source>
        <dbReference type="SAM" id="SignalP"/>
    </source>
</evidence>
<evidence type="ECO:0000313" key="3">
    <source>
        <dbReference type="EMBL" id="SAY55196.1"/>
    </source>
</evidence>
<dbReference type="SUPFAM" id="SSF48452">
    <property type="entry name" value="TPR-like"/>
    <property type="match status" value="1"/>
</dbReference>
<reference evidence="4" key="1">
    <citation type="submission" date="2016-04" db="EMBL/GenBank/DDBJ databases">
        <authorList>
            <person name="Tagini F."/>
        </authorList>
    </citation>
    <scope>NUCLEOTIDE SEQUENCE [LARGE SCALE GENOMIC DNA]</scope>
    <source>
        <strain evidence="4">CHUV0807</strain>
    </source>
</reference>
<gene>
    <name evidence="3" type="ORF">CHUV0807_0194</name>
</gene>
<dbReference type="RefSeq" id="WP_079538947.1">
    <property type="nucleotide sequence ID" value="NZ_FKLO01000014.1"/>
</dbReference>
<evidence type="ECO:0008006" key="5">
    <source>
        <dbReference type="Google" id="ProtNLM"/>
    </source>
</evidence>
<evidence type="ECO:0000313" key="4">
    <source>
        <dbReference type="Proteomes" id="UP000190837"/>
    </source>
</evidence>
<feature type="repeat" description="TPR" evidence="1">
    <location>
        <begin position="125"/>
        <end position="158"/>
    </location>
</feature>
<dbReference type="AlphaFoldDB" id="A0A1C3HNM8"/>
<keyword evidence="1" id="KW-0802">TPR repeat</keyword>
<evidence type="ECO:0000256" key="1">
    <source>
        <dbReference type="PROSITE-ProRule" id="PRU00339"/>
    </source>
</evidence>
<dbReference type="Gene3D" id="1.25.40.10">
    <property type="entry name" value="Tetratricopeptide repeat domain"/>
    <property type="match status" value="1"/>
</dbReference>